<name>A0A382Y782_9ZZZZ</name>
<dbReference type="AlphaFoldDB" id="A0A382Y782"/>
<accession>A0A382Y782</accession>
<feature type="non-terminal residue" evidence="1">
    <location>
        <position position="191"/>
    </location>
</feature>
<dbReference type="EMBL" id="UINC01173236">
    <property type="protein sequence ID" value="SVD78725.1"/>
    <property type="molecule type" value="Genomic_DNA"/>
</dbReference>
<gene>
    <name evidence="1" type="ORF">METZ01_LOCUS431579</name>
</gene>
<protein>
    <recommendedName>
        <fullName evidence="2">Kazal-like domain-containing protein</fullName>
    </recommendedName>
</protein>
<reference evidence="1" key="1">
    <citation type="submission" date="2018-05" db="EMBL/GenBank/DDBJ databases">
        <authorList>
            <person name="Lanie J.A."/>
            <person name="Ng W.-L."/>
            <person name="Kazmierczak K.M."/>
            <person name="Andrzejewski T.M."/>
            <person name="Davidsen T.M."/>
            <person name="Wayne K.J."/>
            <person name="Tettelin H."/>
            <person name="Glass J.I."/>
            <person name="Rusch D."/>
            <person name="Podicherti R."/>
            <person name="Tsui H.-C.T."/>
            <person name="Winkler M.E."/>
        </authorList>
    </citation>
    <scope>NUCLEOTIDE SEQUENCE</scope>
</reference>
<evidence type="ECO:0000313" key="1">
    <source>
        <dbReference type="EMBL" id="SVD78725.1"/>
    </source>
</evidence>
<organism evidence="1">
    <name type="scientific">marine metagenome</name>
    <dbReference type="NCBI Taxonomy" id="408172"/>
    <lineage>
        <taxon>unclassified sequences</taxon>
        <taxon>metagenomes</taxon>
        <taxon>ecological metagenomes</taxon>
    </lineage>
</organism>
<proteinExistence type="predicted"/>
<sequence length="191" mass="21397">MKKYYLFSVLLYTVQVYSQCTEDECGPYPGMPNYLCQDGVTMAGPSDCTVLDNGDCGWEIIICPQVTFTGYLREIEMSWCMDNCSHFYIETESGDYLSNVTDLDDLGSLNYFKDRYVVLSGEEVWCVECVAIDVAEITIVDNCEMPVDCFQDPCIEANCSAYPNAQCSSTYCGGCYADFYQNGDLITDCTS</sequence>
<evidence type="ECO:0008006" key="2">
    <source>
        <dbReference type="Google" id="ProtNLM"/>
    </source>
</evidence>